<evidence type="ECO:0000256" key="1">
    <source>
        <dbReference type="ARBA" id="ARBA00023015"/>
    </source>
</evidence>
<proteinExistence type="predicted"/>
<evidence type="ECO:0000256" key="2">
    <source>
        <dbReference type="ARBA" id="ARBA00023125"/>
    </source>
</evidence>
<accession>K2M8W9</accession>
<dbReference type="InterPro" id="IPR036388">
    <property type="entry name" value="WH-like_DNA-bd_sf"/>
</dbReference>
<dbReference type="InterPro" id="IPR014757">
    <property type="entry name" value="Tscrpt_reg_IclR_C"/>
</dbReference>
<evidence type="ECO:0000259" key="6">
    <source>
        <dbReference type="PROSITE" id="PS51078"/>
    </source>
</evidence>
<dbReference type="GO" id="GO:0003700">
    <property type="term" value="F:DNA-binding transcription factor activity"/>
    <property type="evidence" value="ECO:0007669"/>
    <property type="project" value="TreeGrafter"/>
</dbReference>
<dbReference type="SUPFAM" id="SSF46785">
    <property type="entry name" value="Winged helix' DNA-binding domain"/>
    <property type="match status" value="1"/>
</dbReference>
<feature type="domain" description="HTH iclR-type" evidence="5">
    <location>
        <begin position="23"/>
        <end position="84"/>
    </location>
</feature>
<dbReference type="GO" id="GO:0003677">
    <property type="term" value="F:DNA binding"/>
    <property type="evidence" value="ECO:0007669"/>
    <property type="project" value="UniProtKB-KW"/>
</dbReference>
<dbReference type="eggNOG" id="COG1414">
    <property type="taxonomic scope" value="Bacteria"/>
</dbReference>
<keyword evidence="8" id="KW-1185">Reference proteome</keyword>
<protein>
    <submittedName>
        <fullName evidence="7">Transcriptional regulator for glyoxylate bypass</fullName>
    </submittedName>
</protein>
<evidence type="ECO:0000256" key="4">
    <source>
        <dbReference type="SAM" id="MobiDB-lite"/>
    </source>
</evidence>
<gene>
    <name evidence="7" type="ORF">NA2_11779</name>
</gene>
<dbReference type="RefSeq" id="WP_008597123.1">
    <property type="nucleotide sequence ID" value="NZ_AMRM01000012.1"/>
</dbReference>
<evidence type="ECO:0000256" key="3">
    <source>
        <dbReference type="ARBA" id="ARBA00023163"/>
    </source>
</evidence>
<dbReference type="SMART" id="SM00346">
    <property type="entry name" value="HTH_ICLR"/>
    <property type="match status" value="1"/>
</dbReference>
<dbReference type="STRING" id="391937.NA2_11779"/>
<reference evidence="7 8" key="1">
    <citation type="journal article" date="2012" name="J. Bacteriol.">
        <title>Genome Sequence of Nitratireductor pacificus Type Strain pht-3B.</title>
        <authorList>
            <person name="Lai Q."/>
            <person name="Li G."/>
            <person name="Shao Z."/>
        </authorList>
    </citation>
    <scope>NUCLEOTIDE SEQUENCE [LARGE SCALE GENOMIC DNA]</scope>
    <source>
        <strain evidence="8">pht-3B</strain>
    </source>
</reference>
<dbReference type="EMBL" id="AMRM01000012">
    <property type="protein sequence ID" value="EKF18576.1"/>
    <property type="molecule type" value="Genomic_DNA"/>
</dbReference>
<dbReference type="PROSITE" id="PS51078">
    <property type="entry name" value="ICLR_ED"/>
    <property type="match status" value="1"/>
</dbReference>
<name>K2M8W9_9HYPH</name>
<keyword evidence="1" id="KW-0805">Transcription regulation</keyword>
<dbReference type="FunFam" id="1.10.10.10:FF:000056">
    <property type="entry name" value="IclR family transcriptional regulator"/>
    <property type="match status" value="1"/>
</dbReference>
<dbReference type="Pfam" id="PF09339">
    <property type="entry name" value="HTH_IclR"/>
    <property type="match status" value="1"/>
</dbReference>
<dbReference type="GO" id="GO:0045892">
    <property type="term" value="P:negative regulation of DNA-templated transcription"/>
    <property type="evidence" value="ECO:0007669"/>
    <property type="project" value="TreeGrafter"/>
</dbReference>
<dbReference type="Gene3D" id="1.10.10.10">
    <property type="entry name" value="Winged helix-like DNA-binding domain superfamily/Winged helix DNA-binding domain"/>
    <property type="match status" value="1"/>
</dbReference>
<dbReference type="PROSITE" id="PS51077">
    <property type="entry name" value="HTH_ICLR"/>
    <property type="match status" value="1"/>
</dbReference>
<dbReference type="PANTHER" id="PTHR30136:SF24">
    <property type="entry name" value="HTH-TYPE TRANSCRIPTIONAL REPRESSOR ALLR"/>
    <property type="match status" value="1"/>
</dbReference>
<dbReference type="Proteomes" id="UP000006786">
    <property type="component" value="Unassembled WGS sequence"/>
</dbReference>
<evidence type="ECO:0000259" key="5">
    <source>
        <dbReference type="PROSITE" id="PS51077"/>
    </source>
</evidence>
<dbReference type="SUPFAM" id="SSF55781">
    <property type="entry name" value="GAF domain-like"/>
    <property type="match status" value="1"/>
</dbReference>
<comment type="caution">
    <text evidence="7">The sequence shown here is derived from an EMBL/GenBank/DDBJ whole genome shotgun (WGS) entry which is preliminary data.</text>
</comment>
<dbReference type="PATRIC" id="fig|391937.3.peg.2421"/>
<feature type="region of interest" description="Disordered" evidence="4">
    <location>
        <begin position="1"/>
        <end position="21"/>
    </location>
</feature>
<dbReference type="Gene3D" id="3.30.450.40">
    <property type="match status" value="1"/>
</dbReference>
<organism evidence="7 8">
    <name type="scientific">Nitratireductor pacificus pht-3B</name>
    <dbReference type="NCBI Taxonomy" id="391937"/>
    <lineage>
        <taxon>Bacteria</taxon>
        <taxon>Pseudomonadati</taxon>
        <taxon>Pseudomonadota</taxon>
        <taxon>Alphaproteobacteria</taxon>
        <taxon>Hyphomicrobiales</taxon>
        <taxon>Phyllobacteriaceae</taxon>
        <taxon>Nitratireductor</taxon>
    </lineage>
</organism>
<keyword evidence="2" id="KW-0238">DNA-binding</keyword>
<dbReference type="InterPro" id="IPR036390">
    <property type="entry name" value="WH_DNA-bd_sf"/>
</dbReference>
<dbReference type="InterPro" id="IPR050707">
    <property type="entry name" value="HTH_MetabolicPath_Reg"/>
</dbReference>
<evidence type="ECO:0000313" key="8">
    <source>
        <dbReference type="Proteomes" id="UP000006786"/>
    </source>
</evidence>
<dbReference type="InterPro" id="IPR029016">
    <property type="entry name" value="GAF-like_dom_sf"/>
</dbReference>
<dbReference type="AlphaFoldDB" id="K2M8W9"/>
<dbReference type="InterPro" id="IPR005471">
    <property type="entry name" value="Tscrpt_reg_IclR_N"/>
</dbReference>
<evidence type="ECO:0000313" key="7">
    <source>
        <dbReference type="EMBL" id="EKF18576.1"/>
    </source>
</evidence>
<dbReference type="Pfam" id="PF01614">
    <property type="entry name" value="IclR_C"/>
    <property type="match status" value="1"/>
</dbReference>
<sequence length="272" mass="29845">MLGDHQNEPSPLAAGKSGQSGGVQSLERAFDLVELIASAPGPIALSRLAELSHLPPPTIHRLVRTLVRRGYIRQTPNRLYVLGPRFMRLGDAARRVVGSWAERHLSDLVDLSGETVHVAVLDYDGALYVAQVPSKHHMRIFTDVGRRVRLHLSAVGKVLLAQMTDQRIREAVDRQGMPAQTPKSITSFDVLQKEIEEVRARGYAIDNGEQEVGMRCMAVPVPGMPTLSALGISSPEQRLPDEAIARILPQLKETAARISEDALRQGETPKRG</sequence>
<dbReference type="PANTHER" id="PTHR30136">
    <property type="entry name" value="HELIX-TURN-HELIX TRANSCRIPTIONAL REGULATOR, ICLR FAMILY"/>
    <property type="match status" value="1"/>
</dbReference>
<keyword evidence="3" id="KW-0804">Transcription</keyword>
<feature type="domain" description="IclR-ED" evidence="6">
    <location>
        <begin position="85"/>
        <end position="264"/>
    </location>
</feature>